<evidence type="ECO:0000259" key="2">
    <source>
        <dbReference type="Pfam" id="PF20231"/>
    </source>
</evidence>
<reference evidence="3" key="2">
    <citation type="submission" date="2016-05" db="EMBL/GenBank/DDBJ databases">
        <title>Comparative analysis highlights variable genome content of wheat rusts and divergence of the mating loci.</title>
        <authorList>
            <person name="Cuomo C.A."/>
            <person name="Bakkeren G."/>
            <person name="Szabo L."/>
            <person name="Khalil H."/>
            <person name="Joly D."/>
            <person name="Goldberg J."/>
            <person name="Young S."/>
            <person name="Zeng Q."/>
            <person name="Fellers J."/>
        </authorList>
    </citation>
    <scope>NUCLEOTIDE SEQUENCE [LARGE SCALE GENOMIC DNA]</scope>
    <source>
        <strain evidence="3">1-1 BBBD Race 1</strain>
    </source>
</reference>
<dbReference type="Proteomes" id="UP000005240">
    <property type="component" value="Unassembled WGS sequence"/>
</dbReference>
<feature type="region of interest" description="Disordered" evidence="1">
    <location>
        <begin position="22"/>
        <end position="48"/>
    </location>
</feature>
<dbReference type="STRING" id="630390.A0A180GCC7"/>
<gene>
    <name evidence="3" type="ORF">PTTG_28388</name>
</gene>
<proteinExistence type="predicted"/>
<protein>
    <recommendedName>
        <fullName evidence="2">DUF6589 domain-containing protein</fullName>
    </recommendedName>
</protein>
<dbReference type="AlphaFoldDB" id="A0A180GCC7"/>
<reference evidence="3" key="1">
    <citation type="submission" date="2009-11" db="EMBL/GenBank/DDBJ databases">
        <authorList>
            <consortium name="The Broad Institute Genome Sequencing Platform"/>
            <person name="Ward D."/>
            <person name="Feldgarden M."/>
            <person name="Earl A."/>
            <person name="Young S.K."/>
            <person name="Zeng Q."/>
            <person name="Koehrsen M."/>
            <person name="Alvarado L."/>
            <person name="Berlin A."/>
            <person name="Bochicchio J."/>
            <person name="Borenstein D."/>
            <person name="Chapman S.B."/>
            <person name="Chen Z."/>
            <person name="Engels R."/>
            <person name="Freedman E."/>
            <person name="Gellesch M."/>
            <person name="Goldberg J."/>
            <person name="Griggs A."/>
            <person name="Gujja S."/>
            <person name="Heilman E."/>
            <person name="Heiman D."/>
            <person name="Hepburn T."/>
            <person name="Howarth C."/>
            <person name="Jen D."/>
            <person name="Larson L."/>
            <person name="Lewis B."/>
            <person name="Mehta T."/>
            <person name="Park D."/>
            <person name="Pearson M."/>
            <person name="Roberts A."/>
            <person name="Saif S."/>
            <person name="Shea T."/>
            <person name="Shenoy N."/>
            <person name="Sisk P."/>
            <person name="Stolte C."/>
            <person name="Sykes S."/>
            <person name="Thomson T."/>
            <person name="Walk T."/>
            <person name="White J."/>
            <person name="Yandava C."/>
            <person name="Izard J."/>
            <person name="Baranova O.V."/>
            <person name="Blanton J.M."/>
            <person name="Tanner A.C."/>
            <person name="Dewhirst F.E."/>
            <person name="Haas B."/>
            <person name="Nusbaum C."/>
            <person name="Birren B."/>
        </authorList>
    </citation>
    <scope>NUCLEOTIDE SEQUENCE [LARGE SCALE GENOMIC DNA]</scope>
    <source>
        <strain evidence="3">1-1 BBBD Race 1</strain>
    </source>
</reference>
<dbReference type="EMBL" id="ADAS02000105">
    <property type="protein sequence ID" value="OAV90281.1"/>
    <property type="molecule type" value="Genomic_DNA"/>
</dbReference>
<organism evidence="3">
    <name type="scientific">Puccinia triticina (isolate 1-1 / race 1 (BBBD))</name>
    <name type="common">Brown leaf rust fungus</name>
    <dbReference type="NCBI Taxonomy" id="630390"/>
    <lineage>
        <taxon>Eukaryota</taxon>
        <taxon>Fungi</taxon>
        <taxon>Dikarya</taxon>
        <taxon>Basidiomycota</taxon>
        <taxon>Pucciniomycotina</taxon>
        <taxon>Pucciniomycetes</taxon>
        <taxon>Pucciniales</taxon>
        <taxon>Pucciniaceae</taxon>
        <taxon>Puccinia</taxon>
    </lineage>
</organism>
<dbReference type="VEuPathDB" id="FungiDB:PTTG_28388"/>
<dbReference type="InterPro" id="IPR046496">
    <property type="entry name" value="DUF6589"/>
</dbReference>
<evidence type="ECO:0000256" key="1">
    <source>
        <dbReference type="SAM" id="MobiDB-lite"/>
    </source>
</evidence>
<evidence type="ECO:0000313" key="4">
    <source>
        <dbReference type="EnsemblFungi" id="PTTG_28388-t43_1-p1"/>
    </source>
</evidence>
<sequence length="523" mass="57898">MTDKEHPFLYRLLKSKIMHQSAVQDKYSDGEDDDKDDADSLRGPFDEPAELDEDTKAAAKIHHAHVVAKTMCSMLTFASNQRKNAMQLENSITFVACGILDRVNKYLNFIGLSSSRQTAHLALRTLGRKAKQTIKNHMKLGPPLSPNFCPLICIDNLDFQEAVHVKSVNNQSSMFHGTWGYLHHPNPAILASVDPKDLTIEAYKMAIANSAEETISPGKFATDKTPIIPLKPPPIKVLDTQKPDITMLKLMIASNNSSEGVGKVLEGLARQSGQTPATFASRLMILKGDLGTCLNFSSLKAQRKPNNLPEESMSNIFILLGGAHTLWNVAQAIISLHFGDSLDSKDLGCWHFFEALGKVQEATIAYLILLIMGKQTDAFPKEKLSMKASNIVSIIDSVYKKFLSPQALLKAKNPKAPCLANMLLRLRDFSSIVECNRAMKAGNIRRVLNIWKRWSVMAMGIQGLTSYAIDLPQMYLLLTKYFYNNTGMGTKIDWLKDEYSLAIPVFINKIPPSSTATCAPGLA</sequence>
<dbReference type="OrthoDB" id="5424058at2759"/>
<accession>A0A180GCC7</accession>
<reference evidence="4 5" key="3">
    <citation type="journal article" date="2017" name="G3 (Bethesda)">
        <title>Comparative analysis highlights variable genome content of wheat rusts and divergence of the mating loci.</title>
        <authorList>
            <person name="Cuomo C.A."/>
            <person name="Bakkeren G."/>
            <person name="Khalil H.B."/>
            <person name="Panwar V."/>
            <person name="Joly D."/>
            <person name="Linning R."/>
            <person name="Sakthikumar S."/>
            <person name="Song X."/>
            <person name="Adiconis X."/>
            <person name="Fan L."/>
            <person name="Goldberg J.M."/>
            <person name="Levin J.Z."/>
            <person name="Young S."/>
            <person name="Zeng Q."/>
            <person name="Anikster Y."/>
            <person name="Bruce M."/>
            <person name="Wang M."/>
            <person name="Yin C."/>
            <person name="McCallum B."/>
            <person name="Szabo L.J."/>
            <person name="Hulbert S."/>
            <person name="Chen X."/>
            <person name="Fellers J.P."/>
        </authorList>
    </citation>
    <scope>NUCLEOTIDE SEQUENCE</scope>
    <source>
        <strain evidence="5">Isolate 1-1 / race 1 (BBBD)</strain>
        <strain evidence="4">isolate 1-1 / race 1 (BBBD)</strain>
    </source>
</reference>
<keyword evidence="5" id="KW-1185">Reference proteome</keyword>
<reference evidence="4" key="4">
    <citation type="submission" date="2025-05" db="UniProtKB">
        <authorList>
            <consortium name="EnsemblFungi"/>
        </authorList>
    </citation>
    <scope>IDENTIFICATION</scope>
    <source>
        <strain evidence="4">isolate 1-1 / race 1 (BBBD)</strain>
    </source>
</reference>
<dbReference type="Pfam" id="PF20231">
    <property type="entry name" value="DUF6589"/>
    <property type="match status" value="1"/>
</dbReference>
<name>A0A180GCC7_PUCT1</name>
<feature type="domain" description="DUF6589" evidence="2">
    <location>
        <begin position="226"/>
        <end position="480"/>
    </location>
</feature>
<dbReference type="EnsemblFungi" id="PTTG_28388-t43_1">
    <property type="protein sequence ID" value="PTTG_28388-t43_1-p1"/>
    <property type="gene ID" value="PTTG_28388"/>
</dbReference>
<evidence type="ECO:0000313" key="5">
    <source>
        <dbReference type="Proteomes" id="UP000005240"/>
    </source>
</evidence>
<evidence type="ECO:0000313" key="3">
    <source>
        <dbReference type="EMBL" id="OAV90281.1"/>
    </source>
</evidence>